<accession>A0AAU9D6Y8</accession>
<evidence type="ECO:0000259" key="5">
    <source>
        <dbReference type="Pfam" id="PF00251"/>
    </source>
</evidence>
<name>A0AAU9D6Y8_9LACO</name>
<gene>
    <name evidence="6" type="ORF">XA3_05110</name>
</gene>
<keyword evidence="3" id="KW-0378">Hydrolase</keyword>
<reference evidence="6 7" key="1">
    <citation type="journal article" date="2023" name="Microbiol. Spectr.">
        <title>Symbiosis of Carpenter Bees with Uncharacterized Lactic Acid Bacteria Showing NAD Auxotrophy.</title>
        <authorList>
            <person name="Kawasaki S."/>
            <person name="Ozawa K."/>
            <person name="Mori T."/>
            <person name="Yamamoto A."/>
            <person name="Ito M."/>
            <person name="Ohkuma M."/>
            <person name="Sakamoto M."/>
            <person name="Matsutani M."/>
        </authorList>
    </citation>
    <scope>NUCLEOTIDE SEQUENCE [LARGE SCALE GENOMIC DNA]</scope>
    <source>
        <strain evidence="6 7">XA3</strain>
    </source>
</reference>
<dbReference type="PANTHER" id="PTHR43101">
    <property type="entry name" value="BETA-FRUCTOSIDASE"/>
    <property type="match status" value="1"/>
</dbReference>
<dbReference type="AlphaFoldDB" id="A0AAU9D6Y8"/>
<dbReference type="EC" id="3.2.1.26" evidence="2"/>
<dbReference type="InterPro" id="IPR013148">
    <property type="entry name" value="Glyco_hydro_32_N"/>
</dbReference>
<dbReference type="PANTHER" id="PTHR43101:SF1">
    <property type="entry name" value="BETA-FRUCTOSIDASE"/>
    <property type="match status" value="1"/>
</dbReference>
<sequence>MYKVFYQPPNNTWMGDIMPYGEKGTFYLYHQRDPRDPGPLTESTPFGWALSTTDNFINYEDHGISISSGGPDDVAQWIYAGSVFKAGDKIHAFYTGYNKKADQAGKTSQVLLHAISDDYEHFIKNVDELALPAQPGYDVTDWRDPWVIWDEENSQYLLILGTRLAGPKSKLTGRIVSFTSKDLKKWDFQGDFFAPNLYTGLEMPDIFKIGDWWYLLYTEYSDQSKTRYRMSKNMTGPWIKPKDDSFDGRAYYAARSAYDGNRRVLFGWVPTRERGQGDLVNWEWGGTYVPLEIVQRSNGTLGTKLPDELTEAFKNSTQISPITIENSEGRSEKIIATNVGDHYVLDFDVNLDVNLADIAIRAFKNQETDESYQYLLSVDDQRLTFDKSPEWPWYQMMTKGLERPLPIKGGQPIHVKMIVDDDILVIVVENVSLISRVYHKFGNDLAIAVSNGEAKFSNIILRT</sequence>
<evidence type="ECO:0000256" key="4">
    <source>
        <dbReference type="ARBA" id="ARBA00023295"/>
    </source>
</evidence>
<dbReference type="KEGG" id="xap:XA3_05110"/>
<evidence type="ECO:0000256" key="2">
    <source>
        <dbReference type="ARBA" id="ARBA00012758"/>
    </source>
</evidence>
<proteinExistence type="inferred from homology"/>
<dbReference type="Gene3D" id="2.115.10.20">
    <property type="entry name" value="Glycosyl hydrolase domain, family 43"/>
    <property type="match status" value="1"/>
</dbReference>
<feature type="domain" description="Glycosyl hydrolase family 32 N-terminal" evidence="5">
    <location>
        <begin position="9"/>
        <end position="286"/>
    </location>
</feature>
<keyword evidence="4" id="KW-0326">Glycosidase</keyword>
<dbReference type="Pfam" id="PF00251">
    <property type="entry name" value="Glyco_hydro_32N"/>
    <property type="match status" value="1"/>
</dbReference>
<dbReference type="SMART" id="SM00640">
    <property type="entry name" value="Glyco_32"/>
    <property type="match status" value="1"/>
</dbReference>
<evidence type="ECO:0000313" key="6">
    <source>
        <dbReference type="EMBL" id="BDR58070.1"/>
    </source>
</evidence>
<dbReference type="InterPro" id="IPR051214">
    <property type="entry name" value="GH32_Enzymes"/>
</dbReference>
<evidence type="ECO:0000256" key="1">
    <source>
        <dbReference type="ARBA" id="ARBA00009902"/>
    </source>
</evidence>
<dbReference type="CDD" id="cd08995">
    <property type="entry name" value="GH32_EcAec43-like"/>
    <property type="match status" value="1"/>
</dbReference>
<dbReference type="GO" id="GO:0005975">
    <property type="term" value="P:carbohydrate metabolic process"/>
    <property type="evidence" value="ECO:0007669"/>
    <property type="project" value="InterPro"/>
</dbReference>
<dbReference type="Proteomes" id="UP001321861">
    <property type="component" value="Chromosome"/>
</dbReference>
<dbReference type="InterPro" id="IPR001362">
    <property type="entry name" value="Glyco_hydro_32"/>
</dbReference>
<protein>
    <recommendedName>
        <fullName evidence="2">beta-fructofuranosidase</fullName>
        <ecNumber evidence="2">3.2.1.26</ecNumber>
    </recommendedName>
</protein>
<keyword evidence="7" id="KW-1185">Reference proteome</keyword>
<dbReference type="GO" id="GO:0004564">
    <property type="term" value="F:beta-fructofuranosidase activity"/>
    <property type="evidence" value="ECO:0007669"/>
    <property type="project" value="UniProtKB-EC"/>
</dbReference>
<evidence type="ECO:0000256" key="3">
    <source>
        <dbReference type="ARBA" id="ARBA00022801"/>
    </source>
</evidence>
<organism evidence="6 7">
    <name type="scientific">Xylocopilactobacillus apicola</name>
    <dbReference type="NCBI Taxonomy" id="2932184"/>
    <lineage>
        <taxon>Bacteria</taxon>
        <taxon>Bacillati</taxon>
        <taxon>Bacillota</taxon>
        <taxon>Bacilli</taxon>
        <taxon>Lactobacillales</taxon>
        <taxon>Lactobacillaceae</taxon>
        <taxon>Xylocopilactobacillus</taxon>
    </lineage>
</organism>
<dbReference type="RefSeq" id="WP_317635991.1">
    <property type="nucleotide sequence ID" value="NZ_AP026802.1"/>
</dbReference>
<comment type="similarity">
    <text evidence="1">Belongs to the glycosyl hydrolase 32 family.</text>
</comment>
<dbReference type="InterPro" id="IPR023296">
    <property type="entry name" value="Glyco_hydro_beta-prop_sf"/>
</dbReference>
<dbReference type="SUPFAM" id="SSF75005">
    <property type="entry name" value="Arabinanase/levansucrase/invertase"/>
    <property type="match status" value="1"/>
</dbReference>
<dbReference type="Gene3D" id="2.60.120.560">
    <property type="entry name" value="Exo-inulinase, domain 1"/>
    <property type="match status" value="1"/>
</dbReference>
<dbReference type="EMBL" id="AP026802">
    <property type="protein sequence ID" value="BDR58070.1"/>
    <property type="molecule type" value="Genomic_DNA"/>
</dbReference>
<evidence type="ECO:0000313" key="7">
    <source>
        <dbReference type="Proteomes" id="UP001321861"/>
    </source>
</evidence>